<evidence type="ECO:0000313" key="2">
    <source>
        <dbReference type="EMBL" id="CAD6543263.1"/>
    </source>
</evidence>
<dbReference type="Proteomes" id="UP000598032">
    <property type="component" value="Unassembled WGS sequence"/>
</dbReference>
<dbReference type="Gene3D" id="3.90.226.10">
    <property type="entry name" value="2-enoyl-CoA Hydratase, Chain A, domain 1"/>
    <property type="match status" value="1"/>
</dbReference>
<dbReference type="InterPro" id="IPR029045">
    <property type="entry name" value="ClpP/crotonase-like_dom_sf"/>
</dbReference>
<feature type="chain" id="PRO_5047240598" description="Periplasmic protein-like protein" evidence="1">
    <location>
        <begin position="21"/>
        <end position="356"/>
    </location>
</feature>
<accession>A0ABM8NTW0</accession>
<protein>
    <recommendedName>
        <fullName evidence="4">Periplasmic protein-like protein</fullName>
    </recommendedName>
</protein>
<keyword evidence="3" id="KW-1185">Reference proteome</keyword>
<name>A0ABM8NTW0_9BURK</name>
<comment type="caution">
    <text evidence="2">The sequence shown here is derived from an EMBL/GenBank/DDBJ whole genome shotgun (WGS) entry which is preliminary data.</text>
</comment>
<evidence type="ECO:0008006" key="4">
    <source>
        <dbReference type="Google" id="ProtNLM"/>
    </source>
</evidence>
<proteinExistence type="predicted"/>
<dbReference type="EMBL" id="CAJHCP010000008">
    <property type="protein sequence ID" value="CAD6543263.1"/>
    <property type="molecule type" value="Genomic_DNA"/>
</dbReference>
<gene>
    <name evidence="2" type="ORF">LMG28140_03895</name>
</gene>
<feature type="signal peptide" evidence="1">
    <location>
        <begin position="1"/>
        <end position="20"/>
    </location>
</feature>
<sequence length="356" mass="38290">MKTLSLILLIFGLAGSDANAMSFTAPKHNLPDVVTWMDQHGDTTRIYAGGEITTSSASELERFARANHIERGMVLFNSPGGSLMGGVALGNTIRKLGFDTGIATYLQGGMVTSGICASACAYAFAGGRGRYYLGGNTRLGIHQFYSEGGDIGNGTSQEVSGLLVAYLQRMGVDALAFSASASVQPNDIFWLSAAEANKLHFSNNGIEPTTAELKQVNGSTYLRIEQKYTSYSARFIFNCARGDRILLMGGIVTNSQDAKQVYDWATQSFFTFDQQTIQTRRKGNADDGLMPNDSTIWVTRVLAPAEVQKLLASTTITVWVAADGAVGHTGAVDISGVRDKVRDFVSNCSFHPQSDR</sequence>
<dbReference type="RefSeq" id="WP_201643895.1">
    <property type="nucleotide sequence ID" value="NZ_CAJHCP010000008.1"/>
</dbReference>
<reference evidence="2 3" key="1">
    <citation type="submission" date="2020-10" db="EMBL/GenBank/DDBJ databases">
        <authorList>
            <person name="Peeters C."/>
        </authorList>
    </citation>
    <scope>NUCLEOTIDE SEQUENCE [LARGE SCALE GENOMIC DNA]</scope>
    <source>
        <strain evidence="2 3">LMG 28140</strain>
    </source>
</reference>
<evidence type="ECO:0000256" key="1">
    <source>
        <dbReference type="SAM" id="SignalP"/>
    </source>
</evidence>
<organism evidence="2 3">
    <name type="scientific">Paraburkholderia metrosideri</name>
    <dbReference type="NCBI Taxonomy" id="580937"/>
    <lineage>
        <taxon>Bacteria</taxon>
        <taxon>Pseudomonadati</taxon>
        <taxon>Pseudomonadota</taxon>
        <taxon>Betaproteobacteria</taxon>
        <taxon>Burkholderiales</taxon>
        <taxon>Burkholderiaceae</taxon>
        <taxon>Paraburkholderia</taxon>
    </lineage>
</organism>
<evidence type="ECO:0000313" key="3">
    <source>
        <dbReference type="Proteomes" id="UP000598032"/>
    </source>
</evidence>
<keyword evidence="1" id="KW-0732">Signal</keyword>
<dbReference type="SUPFAM" id="SSF52096">
    <property type="entry name" value="ClpP/crotonase"/>
    <property type="match status" value="1"/>
</dbReference>